<protein>
    <recommendedName>
        <fullName evidence="4">Ubiquitin 3 binding protein But2 C-terminal domain-containing protein</fullName>
    </recommendedName>
</protein>
<reference evidence="2 3" key="1">
    <citation type="submission" date="2024-07" db="EMBL/GenBank/DDBJ databases">
        <title>Section-level genome sequencing and comparative genomics of Aspergillus sections Usti and Cavernicolus.</title>
        <authorList>
            <consortium name="Lawrence Berkeley National Laboratory"/>
            <person name="Nybo J.L."/>
            <person name="Vesth T.C."/>
            <person name="Theobald S."/>
            <person name="Frisvad J.C."/>
            <person name="Larsen T.O."/>
            <person name="Kjaerboelling I."/>
            <person name="Rothschild-Mancinelli K."/>
            <person name="Lyhne E.K."/>
            <person name="Kogle M.E."/>
            <person name="Barry K."/>
            <person name="Clum A."/>
            <person name="Na H."/>
            <person name="Ledsgaard L."/>
            <person name="Lin J."/>
            <person name="Lipzen A."/>
            <person name="Kuo A."/>
            <person name="Riley R."/>
            <person name="Mondo S."/>
            <person name="Labutti K."/>
            <person name="Haridas S."/>
            <person name="Pangalinan J."/>
            <person name="Salamov A.A."/>
            <person name="Simmons B.A."/>
            <person name="Magnuson J.K."/>
            <person name="Chen J."/>
            <person name="Drula E."/>
            <person name="Henrissat B."/>
            <person name="Wiebenga A."/>
            <person name="Lubbers R.J."/>
            <person name="Gomes A.C."/>
            <person name="Makela M.R."/>
            <person name="Stajich J."/>
            <person name="Grigoriev I.V."/>
            <person name="Mortensen U.H."/>
            <person name="De Vries R.P."/>
            <person name="Baker S.E."/>
            <person name="Andersen M.R."/>
        </authorList>
    </citation>
    <scope>NUCLEOTIDE SEQUENCE [LARGE SCALE GENOMIC DNA]</scope>
    <source>
        <strain evidence="2 3">CBS 588.65</strain>
    </source>
</reference>
<keyword evidence="1" id="KW-0732">Signal</keyword>
<gene>
    <name evidence="2" type="ORF">BJX63DRAFT_424772</name>
</gene>
<accession>A0ABR4GYM2</accession>
<feature type="signal peptide" evidence="1">
    <location>
        <begin position="1"/>
        <end position="19"/>
    </location>
</feature>
<evidence type="ECO:0000313" key="2">
    <source>
        <dbReference type="EMBL" id="KAL2808256.1"/>
    </source>
</evidence>
<comment type="caution">
    <text evidence="2">The sequence shown here is derived from an EMBL/GenBank/DDBJ whole genome shotgun (WGS) entry which is preliminary data.</text>
</comment>
<evidence type="ECO:0000313" key="3">
    <source>
        <dbReference type="Proteomes" id="UP001610334"/>
    </source>
</evidence>
<name>A0ABR4GYM2_9EURO</name>
<proteinExistence type="predicted"/>
<evidence type="ECO:0008006" key="4">
    <source>
        <dbReference type="Google" id="ProtNLM"/>
    </source>
</evidence>
<evidence type="ECO:0000256" key="1">
    <source>
        <dbReference type="SAM" id="SignalP"/>
    </source>
</evidence>
<sequence length="181" mass="19975">MKLSILPLLTAASLATAAAVTNPDLGSNDLHARQGTILWPHRTYRYWISSGEFKEDPQDQLLVVKDSFPQNESSTLVTWEIPTDLSGQTCRLIFDLWDRDVSTGSQTADVFTSVSPGRRDQHVGRIKVPKPGSAEWIYTFGDVPEFECPAGELIGFEFVGVGDAVEIRWDIGVTGPRVLVL</sequence>
<dbReference type="Proteomes" id="UP001610334">
    <property type="component" value="Unassembled WGS sequence"/>
</dbReference>
<organism evidence="2 3">
    <name type="scientific">Aspergillus granulosus</name>
    <dbReference type="NCBI Taxonomy" id="176169"/>
    <lineage>
        <taxon>Eukaryota</taxon>
        <taxon>Fungi</taxon>
        <taxon>Dikarya</taxon>
        <taxon>Ascomycota</taxon>
        <taxon>Pezizomycotina</taxon>
        <taxon>Eurotiomycetes</taxon>
        <taxon>Eurotiomycetidae</taxon>
        <taxon>Eurotiales</taxon>
        <taxon>Aspergillaceae</taxon>
        <taxon>Aspergillus</taxon>
        <taxon>Aspergillus subgen. Nidulantes</taxon>
    </lineage>
</organism>
<keyword evidence="3" id="KW-1185">Reference proteome</keyword>
<dbReference type="EMBL" id="JBFXLT010000117">
    <property type="protein sequence ID" value="KAL2808256.1"/>
    <property type="molecule type" value="Genomic_DNA"/>
</dbReference>
<feature type="chain" id="PRO_5046303181" description="Ubiquitin 3 binding protein But2 C-terminal domain-containing protein" evidence="1">
    <location>
        <begin position="20"/>
        <end position="181"/>
    </location>
</feature>